<comment type="caution">
    <text evidence="3">The sequence shown here is derived from an EMBL/GenBank/DDBJ whole genome shotgun (WGS) entry which is preliminary data.</text>
</comment>
<dbReference type="Proteomes" id="UP000294530">
    <property type="component" value="Unassembled WGS sequence"/>
</dbReference>
<dbReference type="EMBL" id="SHOA02000069">
    <property type="protein sequence ID" value="TDH70578.1"/>
    <property type="molecule type" value="Genomic_DNA"/>
</dbReference>
<dbReference type="Gene3D" id="1.10.287.110">
    <property type="entry name" value="DnaJ domain"/>
    <property type="match status" value="1"/>
</dbReference>
<dbReference type="OrthoDB" id="66964at2759"/>
<gene>
    <name evidence="3" type="ORF">CCR75_000497</name>
</gene>
<dbReference type="InterPro" id="IPR036869">
    <property type="entry name" value="J_dom_sf"/>
</dbReference>
<dbReference type="InterPro" id="IPR018253">
    <property type="entry name" value="DnaJ_domain_CS"/>
</dbReference>
<feature type="transmembrane region" description="Helical" evidence="1">
    <location>
        <begin position="1003"/>
        <end position="1026"/>
    </location>
</feature>
<keyword evidence="1" id="KW-0812">Transmembrane</keyword>
<dbReference type="RefSeq" id="XP_067820077.1">
    <property type="nucleotide sequence ID" value="XM_067958604.1"/>
</dbReference>
<dbReference type="GeneID" id="94344275"/>
<dbReference type="SMART" id="SM00271">
    <property type="entry name" value="DnaJ"/>
    <property type="match status" value="1"/>
</dbReference>
<sequence>MSSTVTRPTTRRKTSEKNALKRAWWWKDSVAISEEMRAVVHSETELLNASVLCAALSVTQSEPTDSDQEAIDRIARKLKIYLLRSPLPHTLQPPTLKITFDYVLVHSDVAMFCAVRATKPADILLAVVGSAASISHSSMHRFGGARIHVPFWNRVQRLDLQDVYHQAQQAKKMLLLCGHSIGGSIAQLGYCELVYQRLPRKTRLRLEKRDNELLKQREKNNLAGGGVSFELMLDEDERAEILRRAPHMLAIGFGSPYAGSTGLNLFLKSLQLDRHVITFVNEFDCIPSILNTAQSAALIAKTTERLLAIAKATKALLHLLPIQMQQRFVGLADTGTAVTASSAYLSMSLGILQKSFDRFRDFCILKEIGYDYSPCGTYIILSKSSAEYKIYVDSSAISKTLHDENAGSSLTGNAILQHMMSAYVNAIARRSISIQINASMDFYERLGVPRNATERQIRSAYKRLALKWHPDRWATNIATLEEQATAEEVFKLLAESYEVLSDLKTRKTYDAHLNNSPGLREEFMRDGTVNGMTIDEAIITFRDVINNFVGAASKLTKGFSNPSSIVVRPLRTSPSVRGGFIPNNHDNMFLPDRIRVSRTVGIGADQREQILYLKQEEVVAGDSAAPAVGSYGSNFGLKTVSVVGGAVAVGASVALIAHAWSQYSENAKKKRQAAEVRNLPSDCLILLLEDRRNTQYANTAQLLEQIDDETKRKKYLCEASTASSLRINDNSAKQSCMRKTPQPIVTKNQWSDAKEDKLIEEFFDCASEYEIIDLEAMAEEEFFDCLDLMNEVSVQFCNGSFEEEKSTVKETIAHTAKLPIRNQIDFPPGSIVNTPFGLATVQDWRGCESYAIVHFVCCKFMVGYIKKNHIVRGVSKAKIEMNENLESKRAKLAECVVARYSLEADEAASTVRGLVAASRDGALDSGIRAAGGVALASGMLRSSPGLGGAVAAPLTIASIIVDIGKEYFQYRKQHACRKSLGGLSSTTEQLMMREFRLKVGEVIACRTAAAAGVGIGAYSAASILGMCSTAGLAGPVGIVAATSAAFVGGMLGYFAGSKAYSASTVAYFNSQQNAKEHIDHLELGARILFNEFDSGATGTISTEDCITLIEHLYNALSSVSRTRFEKTKAVIKSDTFKGPVTWNMFWEWVSFEAAQTLCALELIEESKRSSKSLAGDYWWKPSYFSKEATPLLAEPHAVMYPSVLAVLGMVSTDFSAPESNHALSQANKPEEDTLVLNAQIECLANNGHLTGEDAFQLQEHLASDNHLLNESARKTVVAINESLAHYGQQQNFVCDGFGNTNGDMTELPAIETDLKPFASRTKNADSEEVTDVKKKLLSNCDRQFDVMCSLLSQEGLQNFLQQQDILGADLDYARHEDSQCLALAAAPKI</sequence>
<protein>
    <recommendedName>
        <fullName evidence="2">J domain-containing protein</fullName>
    </recommendedName>
</protein>
<dbReference type="PROSITE" id="PS50076">
    <property type="entry name" value="DNAJ_2"/>
    <property type="match status" value="1"/>
</dbReference>
<dbReference type="InterPro" id="IPR001623">
    <property type="entry name" value="DnaJ_domain"/>
</dbReference>
<dbReference type="SUPFAM" id="SSF46565">
    <property type="entry name" value="Chaperone J-domain"/>
    <property type="match status" value="1"/>
</dbReference>
<evidence type="ECO:0000259" key="2">
    <source>
        <dbReference type="PROSITE" id="PS50076"/>
    </source>
</evidence>
<name>A0A976FPJ5_BRELC</name>
<feature type="domain" description="J" evidence="2">
    <location>
        <begin position="441"/>
        <end position="513"/>
    </location>
</feature>
<keyword evidence="4" id="KW-1185">Reference proteome</keyword>
<dbReference type="SUPFAM" id="SSF53474">
    <property type="entry name" value="alpha/beta-Hydrolases"/>
    <property type="match status" value="1"/>
</dbReference>
<proteinExistence type="predicted"/>
<feature type="transmembrane region" description="Helical" evidence="1">
    <location>
        <begin position="1032"/>
        <end position="1054"/>
    </location>
</feature>
<evidence type="ECO:0000256" key="1">
    <source>
        <dbReference type="SAM" id="Phobius"/>
    </source>
</evidence>
<dbReference type="InterPro" id="IPR029058">
    <property type="entry name" value="AB_hydrolase_fold"/>
</dbReference>
<accession>A0A976FPJ5</accession>
<dbReference type="KEGG" id="blac:94344275"/>
<dbReference type="PRINTS" id="PR00625">
    <property type="entry name" value="JDOMAIN"/>
</dbReference>
<organism evidence="3 4">
    <name type="scientific">Bremia lactucae</name>
    <name type="common">Lettuce downy mildew</name>
    <dbReference type="NCBI Taxonomy" id="4779"/>
    <lineage>
        <taxon>Eukaryota</taxon>
        <taxon>Sar</taxon>
        <taxon>Stramenopiles</taxon>
        <taxon>Oomycota</taxon>
        <taxon>Peronosporomycetes</taxon>
        <taxon>Peronosporales</taxon>
        <taxon>Peronosporaceae</taxon>
        <taxon>Bremia</taxon>
    </lineage>
</organism>
<evidence type="ECO:0000313" key="3">
    <source>
        <dbReference type="EMBL" id="TDH70578.1"/>
    </source>
</evidence>
<dbReference type="PANTHER" id="PTHR24074">
    <property type="entry name" value="CO-CHAPERONE PROTEIN DJLA"/>
    <property type="match status" value="1"/>
</dbReference>
<keyword evidence="1" id="KW-1133">Transmembrane helix</keyword>
<dbReference type="Gene3D" id="3.40.50.1820">
    <property type="entry name" value="alpha/beta hydrolase"/>
    <property type="match status" value="1"/>
</dbReference>
<feature type="transmembrane region" description="Helical" evidence="1">
    <location>
        <begin position="640"/>
        <end position="661"/>
    </location>
</feature>
<dbReference type="Pfam" id="PF00226">
    <property type="entry name" value="DnaJ"/>
    <property type="match status" value="1"/>
</dbReference>
<dbReference type="PROSITE" id="PS00636">
    <property type="entry name" value="DNAJ_1"/>
    <property type="match status" value="1"/>
</dbReference>
<reference evidence="3 4" key="1">
    <citation type="journal article" date="2021" name="Genome Biol.">
        <title>AFLAP: assembly-free linkage analysis pipeline using k-mers from genome sequencing data.</title>
        <authorList>
            <person name="Fletcher K."/>
            <person name="Zhang L."/>
            <person name="Gil J."/>
            <person name="Han R."/>
            <person name="Cavanaugh K."/>
            <person name="Michelmore R."/>
        </authorList>
    </citation>
    <scope>NUCLEOTIDE SEQUENCE [LARGE SCALE GENOMIC DNA]</scope>
    <source>
        <strain evidence="3 4">SF5</strain>
    </source>
</reference>
<keyword evidence="1" id="KW-0472">Membrane</keyword>
<dbReference type="InterPro" id="IPR050817">
    <property type="entry name" value="DjlA_DnaK_co-chaperone"/>
</dbReference>
<dbReference type="FunFam" id="1.10.287.110:FF:000190">
    <property type="entry name" value="DnaJ domain containing protein, putative"/>
    <property type="match status" value="1"/>
</dbReference>
<dbReference type="CDD" id="cd06257">
    <property type="entry name" value="DnaJ"/>
    <property type="match status" value="1"/>
</dbReference>
<evidence type="ECO:0000313" key="4">
    <source>
        <dbReference type="Proteomes" id="UP000294530"/>
    </source>
</evidence>